<feature type="compositionally biased region" description="Polar residues" evidence="10">
    <location>
        <begin position="112"/>
        <end position="133"/>
    </location>
</feature>
<comment type="subcellular location">
    <subcellularLocation>
        <location evidence="2">Endomembrane system</location>
        <topology evidence="2">Multi-pass membrane protein</topology>
    </subcellularLocation>
    <subcellularLocation>
        <location evidence="3">Endoplasmic reticulum membrane</location>
    </subcellularLocation>
    <subcellularLocation>
        <location evidence="1 8 9">Nucleus</location>
    </subcellularLocation>
</comment>
<dbReference type="OrthoDB" id="6159439at2759"/>
<dbReference type="GO" id="GO:0005634">
    <property type="term" value="C:nucleus"/>
    <property type="evidence" value="ECO:0007669"/>
    <property type="project" value="UniProtKB-SubCell"/>
</dbReference>
<dbReference type="SMART" id="SM00389">
    <property type="entry name" value="HOX"/>
    <property type="match status" value="1"/>
</dbReference>
<feature type="region of interest" description="Disordered" evidence="10">
    <location>
        <begin position="320"/>
        <end position="354"/>
    </location>
</feature>
<keyword evidence="6 8" id="KW-0371">Homeobox</keyword>
<organism evidence="12 13">
    <name type="scientific">Gymnopus androsaceus JB14</name>
    <dbReference type="NCBI Taxonomy" id="1447944"/>
    <lineage>
        <taxon>Eukaryota</taxon>
        <taxon>Fungi</taxon>
        <taxon>Dikarya</taxon>
        <taxon>Basidiomycota</taxon>
        <taxon>Agaricomycotina</taxon>
        <taxon>Agaricomycetes</taxon>
        <taxon>Agaricomycetidae</taxon>
        <taxon>Agaricales</taxon>
        <taxon>Marasmiineae</taxon>
        <taxon>Omphalotaceae</taxon>
        <taxon>Gymnopus</taxon>
    </lineage>
</organism>
<reference evidence="12" key="1">
    <citation type="journal article" date="2019" name="Environ. Microbiol.">
        <title>Fungal ecological strategies reflected in gene transcription - a case study of two litter decomposers.</title>
        <authorList>
            <person name="Barbi F."/>
            <person name="Kohler A."/>
            <person name="Barry K."/>
            <person name="Baskaran P."/>
            <person name="Daum C."/>
            <person name="Fauchery L."/>
            <person name="Ihrmark K."/>
            <person name="Kuo A."/>
            <person name="LaButti K."/>
            <person name="Lipzen A."/>
            <person name="Morin E."/>
            <person name="Grigoriev I.V."/>
            <person name="Henrissat B."/>
            <person name="Lindahl B."/>
            <person name="Martin F."/>
        </authorList>
    </citation>
    <scope>NUCLEOTIDE SEQUENCE</scope>
    <source>
        <strain evidence="12">JB14</strain>
    </source>
</reference>
<dbReference type="SUPFAM" id="SSF46689">
    <property type="entry name" value="Homeodomain-like"/>
    <property type="match status" value="1"/>
</dbReference>
<accession>A0A6A4ILJ8</accession>
<evidence type="ECO:0000256" key="3">
    <source>
        <dbReference type="ARBA" id="ARBA00004586"/>
    </source>
</evidence>
<feature type="region of interest" description="Disordered" evidence="10">
    <location>
        <begin position="409"/>
        <end position="438"/>
    </location>
</feature>
<proteinExistence type="predicted"/>
<dbReference type="GO" id="GO:0000978">
    <property type="term" value="F:RNA polymerase II cis-regulatory region sequence-specific DNA binding"/>
    <property type="evidence" value="ECO:0007669"/>
    <property type="project" value="TreeGrafter"/>
</dbReference>
<keyword evidence="4" id="KW-0217">Developmental protein</keyword>
<gene>
    <name evidence="12" type="ORF">BT96DRAFT_1028576</name>
</gene>
<dbReference type="InterPro" id="IPR009057">
    <property type="entry name" value="Homeodomain-like_sf"/>
</dbReference>
<feature type="compositionally biased region" description="Basic and acidic residues" evidence="10">
    <location>
        <begin position="81"/>
        <end position="92"/>
    </location>
</feature>
<dbReference type="InterPro" id="IPR017970">
    <property type="entry name" value="Homeobox_CS"/>
</dbReference>
<keyword evidence="5 8" id="KW-0238">DNA-binding</keyword>
<dbReference type="InterPro" id="IPR001356">
    <property type="entry name" value="HD"/>
</dbReference>
<protein>
    <recommendedName>
        <fullName evidence="11">Homeobox domain-containing protein</fullName>
    </recommendedName>
</protein>
<evidence type="ECO:0000313" key="13">
    <source>
        <dbReference type="Proteomes" id="UP000799118"/>
    </source>
</evidence>
<evidence type="ECO:0000256" key="4">
    <source>
        <dbReference type="ARBA" id="ARBA00022473"/>
    </source>
</evidence>
<evidence type="ECO:0000256" key="1">
    <source>
        <dbReference type="ARBA" id="ARBA00004123"/>
    </source>
</evidence>
<dbReference type="Pfam" id="PF00046">
    <property type="entry name" value="Homeodomain"/>
    <property type="match status" value="1"/>
</dbReference>
<evidence type="ECO:0000256" key="7">
    <source>
        <dbReference type="ARBA" id="ARBA00023242"/>
    </source>
</evidence>
<feature type="compositionally biased region" description="Polar residues" evidence="10">
    <location>
        <begin position="414"/>
        <end position="426"/>
    </location>
</feature>
<evidence type="ECO:0000259" key="11">
    <source>
        <dbReference type="PROSITE" id="PS50071"/>
    </source>
</evidence>
<dbReference type="PANTHER" id="PTHR45793:SF5">
    <property type="entry name" value="HOMEOTIC PROTEIN OCELLILESS"/>
    <property type="match status" value="1"/>
</dbReference>
<feature type="domain" description="Homeobox" evidence="11">
    <location>
        <begin position="16"/>
        <end position="76"/>
    </location>
</feature>
<evidence type="ECO:0000256" key="10">
    <source>
        <dbReference type="SAM" id="MobiDB-lite"/>
    </source>
</evidence>
<evidence type="ECO:0000313" key="12">
    <source>
        <dbReference type="EMBL" id="KAE9411299.1"/>
    </source>
</evidence>
<feature type="compositionally biased region" description="Polar residues" evidence="10">
    <location>
        <begin position="320"/>
        <end position="336"/>
    </location>
</feature>
<dbReference type="CDD" id="cd00086">
    <property type="entry name" value="homeodomain"/>
    <property type="match status" value="1"/>
</dbReference>
<dbReference type="PANTHER" id="PTHR45793">
    <property type="entry name" value="HOMEOBOX PROTEIN"/>
    <property type="match status" value="1"/>
</dbReference>
<dbReference type="PROSITE" id="PS00027">
    <property type="entry name" value="HOMEOBOX_1"/>
    <property type="match status" value="1"/>
</dbReference>
<feature type="region of interest" description="Disordered" evidence="10">
    <location>
        <begin position="67"/>
        <end position="144"/>
    </location>
</feature>
<name>A0A6A4ILJ8_9AGAR</name>
<feature type="compositionally biased region" description="Low complexity" evidence="10">
    <location>
        <begin position="548"/>
        <end position="568"/>
    </location>
</feature>
<dbReference type="EMBL" id="ML769383">
    <property type="protein sequence ID" value="KAE9411299.1"/>
    <property type="molecule type" value="Genomic_DNA"/>
</dbReference>
<evidence type="ECO:0000256" key="6">
    <source>
        <dbReference type="ARBA" id="ARBA00023155"/>
    </source>
</evidence>
<feature type="region of interest" description="Disordered" evidence="10">
    <location>
        <begin position="450"/>
        <end position="481"/>
    </location>
</feature>
<evidence type="ECO:0000256" key="8">
    <source>
        <dbReference type="PROSITE-ProRule" id="PRU00108"/>
    </source>
</evidence>
<evidence type="ECO:0000256" key="2">
    <source>
        <dbReference type="ARBA" id="ARBA00004127"/>
    </source>
</evidence>
<evidence type="ECO:0000256" key="9">
    <source>
        <dbReference type="RuleBase" id="RU000682"/>
    </source>
</evidence>
<feature type="region of interest" description="Disordered" evidence="10">
    <location>
        <begin position="544"/>
        <end position="600"/>
    </location>
</feature>
<keyword evidence="13" id="KW-1185">Reference proteome</keyword>
<dbReference type="GO" id="GO:0000981">
    <property type="term" value="F:DNA-binding transcription factor activity, RNA polymerase II-specific"/>
    <property type="evidence" value="ECO:0007669"/>
    <property type="project" value="InterPro"/>
</dbReference>
<dbReference type="PROSITE" id="PS50071">
    <property type="entry name" value="HOMEOBOX_2"/>
    <property type="match status" value="1"/>
</dbReference>
<evidence type="ECO:0000256" key="5">
    <source>
        <dbReference type="ARBA" id="ARBA00023125"/>
    </source>
</evidence>
<dbReference type="Proteomes" id="UP000799118">
    <property type="component" value="Unassembled WGS sequence"/>
</dbReference>
<feature type="DNA-binding region" description="Homeobox" evidence="8">
    <location>
        <begin position="18"/>
        <end position="77"/>
    </location>
</feature>
<dbReference type="FunFam" id="1.10.10.60:FF:000020">
    <property type="entry name" value="Ceramide synthase 5"/>
    <property type="match status" value="1"/>
</dbReference>
<feature type="compositionally biased region" description="Low complexity" evidence="10">
    <location>
        <begin position="456"/>
        <end position="468"/>
    </location>
</feature>
<dbReference type="GO" id="GO:0005789">
    <property type="term" value="C:endoplasmic reticulum membrane"/>
    <property type="evidence" value="ECO:0007669"/>
    <property type="project" value="UniProtKB-SubCell"/>
</dbReference>
<sequence length="600" mass="64384">MDPSAVDFRAFYPYTPNEVKHRKRTTSAQLKILETVFKRDTKPNAALRNELATQLDMTARGVQVWFQNRRAKEKNRAGKSAAKDNDESKESPSETILLPQSTFPRDLPELGESSSQESSPTGASPPQLHVNTDSSLSSWQSSPLATPDDFRLSGEFDSCFIRRGSLPGDVFYNDDGVGQLDPFARRRSIDASLHRLAANPYANLARAKNSALSVSRFPGHVNDHYSLSRSSSVSHDFSNPPPMPNFHNGSLHTRHSSADSRAYRFPHGVPVSPSPSPNYHSSIRTSLPDNQLFSFSTRPVSSPLPGPLPSPGFSFGVATSGSSLTSPVSERNSPDQSHGFLFRGEDLDTEDDSASVSYGGYSRFGSIASIGTNDSSTSAYYSDISNCVDPASGTASLHRRDSGFVGLMSGLNVGGSQQQTQPSTASGEGYEHPVTVAPIPVSAGGLNLGLKEGDLTSTYPSPSSTVSPGESPNGSPGHSELNYALQGKTELNHHSYSSQPHQQHNNSPAVESEVPFYLAENRYSPITLPSASIEFGGNAFPFVTHQPSPENSNYGGSSSGSESYPVGVDAIGHDHRHNGSQDMGYPIFDSVDPSSTSSFM</sequence>
<dbReference type="Gene3D" id="1.10.10.60">
    <property type="entry name" value="Homeodomain-like"/>
    <property type="match status" value="1"/>
</dbReference>
<dbReference type="AlphaFoldDB" id="A0A6A4ILJ8"/>
<keyword evidence="7 8" id="KW-0539">Nucleus</keyword>